<dbReference type="STRING" id="75743.A0A401NH18"/>
<dbReference type="AlphaFoldDB" id="A0A401NH18"/>
<dbReference type="EMBL" id="BFAA01004911">
    <property type="protein sequence ID" value="GCB60094.1"/>
    <property type="molecule type" value="Genomic_DNA"/>
</dbReference>
<accession>A0A401NH18</accession>
<dbReference type="Proteomes" id="UP000288216">
    <property type="component" value="Unassembled WGS sequence"/>
</dbReference>
<protein>
    <submittedName>
        <fullName evidence="1">Uncharacterized protein</fullName>
    </submittedName>
</protein>
<organism evidence="1 2">
    <name type="scientific">Scyliorhinus torazame</name>
    <name type="common">Cloudy catshark</name>
    <name type="synonym">Catulus torazame</name>
    <dbReference type="NCBI Taxonomy" id="75743"/>
    <lineage>
        <taxon>Eukaryota</taxon>
        <taxon>Metazoa</taxon>
        <taxon>Chordata</taxon>
        <taxon>Craniata</taxon>
        <taxon>Vertebrata</taxon>
        <taxon>Chondrichthyes</taxon>
        <taxon>Elasmobranchii</taxon>
        <taxon>Galeomorphii</taxon>
        <taxon>Galeoidea</taxon>
        <taxon>Carcharhiniformes</taxon>
        <taxon>Scyliorhinidae</taxon>
        <taxon>Scyliorhinus</taxon>
    </lineage>
</organism>
<gene>
    <name evidence="1" type="ORF">scyTo_0011065</name>
</gene>
<dbReference type="OrthoDB" id="9061538at2759"/>
<dbReference type="InterPro" id="IPR013041">
    <property type="entry name" value="Clathrin_app_Ig-like_sf"/>
</dbReference>
<comment type="caution">
    <text evidence="1">The sequence shown here is derived from an EMBL/GenBank/DDBJ whole genome shotgun (WGS) entry which is preliminary data.</text>
</comment>
<evidence type="ECO:0000313" key="1">
    <source>
        <dbReference type="EMBL" id="GCB60094.1"/>
    </source>
</evidence>
<dbReference type="Gene3D" id="2.60.40.1230">
    <property type="match status" value="1"/>
</dbReference>
<sequence>MYLFFGNKTSVQFLNFTLNLSCPGELQNELNVQAKPVEPVVEGWNPTVRHRCIASHYAQARRLCRSDYAHYCLNSSEDSYIATFFGSESGKPLPMSLLLGVYTSRASFPTLCRPNSSWIYKEPDMAP</sequence>
<evidence type="ECO:0000313" key="2">
    <source>
        <dbReference type="Proteomes" id="UP000288216"/>
    </source>
</evidence>
<proteinExistence type="predicted"/>
<dbReference type="SUPFAM" id="SSF49348">
    <property type="entry name" value="Clathrin adaptor appendage domain"/>
    <property type="match status" value="1"/>
</dbReference>
<keyword evidence="2" id="KW-1185">Reference proteome</keyword>
<name>A0A401NH18_SCYTO</name>
<reference evidence="1 2" key="1">
    <citation type="journal article" date="2018" name="Nat. Ecol. Evol.">
        <title>Shark genomes provide insights into elasmobranch evolution and the origin of vertebrates.</title>
        <authorList>
            <person name="Hara Y"/>
            <person name="Yamaguchi K"/>
            <person name="Onimaru K"/>
            <person name="Kadota M"/>
            <person name="Koyanagi M"/>
            <person name="Keeley SD"/>
            <person name="Tatsumi K"/>
            <person name="Tanaka K"/>
            <person name="Motone F"/>
            <person name="Kageyama Y"/>
            <person name="Nozu R"/>
            <person name="Adachi N"/>
            <person name="Nishimura O"/>
            <person name="Nakagawa R"/>
            <person name="Tanegashima C"/>
            <person name="Kiyatake I"/>
            <person name="Matsumoto R"/>
            <person name="Murakumo K"/>
            <person name="Nishida K"/>
            <person name="Terakita A"/>
            <person name="Kuratani S"/>
            <person name="Sato K"/>
            <person name="Hyodo S Kuraku.S."/>
        </authorList>
    </citation>
    <scope>NUCLEOTIDE SEQUENCE [LARGE SCALE GENOMIC DNA]</scope>
</reference>